<dbReference type="PRINTS" id="PR00039">
    <property type="entry name" value="HTHLYSR"/>
</dbReference>
<evidence type="ECO:0000256" key="4">
    <source>
        <dbReference type="ARBA" id="ARBA00023163"/>
    </source>
</evidence>
<keyword evidence="2" id="KW-0805">Transcription regulation</keyword>
<dbReference type="PANTHER" id="PTHR30346">
    <property type="entry name" value="TRANSCRIPTIONAL DUAL REGULATOR HCAR-RELATED"/>
    <property type="match status" value="1"/>
</dbReference>
<dbReference type="Proteomes" id="UP000051221">
    <property type="component" value="Unassembled WGS sequence"/>
</dbReference>
<comment type="similarity">
    <text evidence="1">Belongs to the LysR transcriptional regulatory family.</text>
</comment>
<proteinExistence type="inferred from homology"/>
<evidence type="ECO:0000313" key="7">
    <source>
        <dbReference type="Proteomes" id="UP000051221"/>
    </source>
</evidence>
<dbReference type="CDD" id="cd08449">
    <property type="entry name" value="PBP2_XapR"/>
    <property type="match status" value="1"/>
</dbReference>
<dbReference type="SUPFAM" id="SSF46785">
    <property type="entry name" value="Winged helix' DNA-binding domain"/>
    <property type="match status" value="1"/>
</dbReference>
<dbReference type="Gene3D" id="3.40.190.10">
    <property type="entry name" value="Periplasmic binding protein-like II"/>
    <property type="match status" value="2"/>
</dbReference>
<keyword evidence="3" id="KW-0238">DNA-binding</keyword>
<dbReference type="InterPro" id="IPR036388">
    <property type="entry name" value="WH-like_DNA-bd_sf"/>
</dbReference>
<evidence type="ECO:0000313" key="6">
    <source>
        <dbReference type="EMBL" id="KQH87879.1"/>
    </source>
</evidence>
<dbReference type="GO" id="GO:0003700">
    <property type="term" value="F:DNA-binding transcription factor activity"/>
    <property type="evidence" value="ECO:0007669"/>
    <property type="project" value="InterPro"/>
</dbReference>
<dbReference type="AlphaFoldDB" id="A0A0Q2N7S8"/>
<dbReference type="Pfam" id="PF03466">
    <property type="entry name" value="LysR_substrate"/>
    <property type="match status" value="1"/>
</dbReference>
<sequence length="316" mass="35440">MIIQHNQNPIMLPLSQRITLKMLRYFYQVAQCQQFSQAAEQLNITKSPLSAQIKELEQALGVVLFERDTRNVRLTTAGKQLNQECERIFDVLETSLNRVAQSAREEQATLNLGLMSSIFWAGFGDALHQLQQTHPTLTLNLLELSPEKQKQALLQHHIDIGLVRYADTTQIAPLHARSLYQEKMVVALPTQHALAARKQLSLQELRDAEFVMLRQENSASTALIRQHCQQAGFEMTILQEVVEPNTLLAVISTRGLLSIVPASYANLAWPHVRFVALKETIRADICALSATASHPLTDALLNQLSQALLNPQTSEP</sequence>
<accession>A0A0Q2N7S8</accession>
<dbReference type="FunFam" id="1.10.10.10:FF:000001">
    <property type="entry name" value="LysR family transcriptional regulator"/>
    <property type="match status" value="1"/>
</dbReference>
<keyword evidence="4" id="KW-0804">Transcription</keyword>
<comment type="caution">
    <text evidence="6">The sequence shown here is derived from an EMBL/GenBank/DDBJ whole genome shotgun (WGS) entry which is preliminary data.</text>
</comment>
<dbReference type="PROSITE" id="PS50931">
    <property type="entry name" value="HTH_LYSR"/>
    <property type="match status" value="1"/>
</dbReference>
<gene>
    <name evidence="6" type="ORF">AMR76_00875</name>
</gene>
<dbReference type="Pfam" id="PF00126">
    <property type="entry name" value="HTH_1"/>
    <property type="match status" value="1"/>
</dbReference>
<dbReference type="EMBL" id="LKHS01000001">
    <property type="protein sequence ID" value="KQH87879.1"/>
    <property type="molecule type" value="Genomic_DNA"/>
</dbReference>
<dbReference type="InterPro" id="IPR036390">
    <property type="entry name" value="WH_DNA-bd_sf"/>
</dbReference>
<keyword evidence="7" id="KW-1185">Reference proteome</keyword>
<evidence type="ECO:0000256" key="1">
    <source>
        <dbReference type="ARBA" id="ARBA00009437"/>
    </source>
</evidence>
<name>A0A0Q2N7S8_VIBFU</name>
<dbReference type="PANTHER" id="PTHR30346:SF0">
    <property type="entry name" value="HCA OPERON TRANSCRIPTIONAL ACTIVATOR HCAR"/>
    <property type="match status" value="1"/>
</dbReference>
<dbReference type="SUPFAM" id="SSF53850">
    <property type="entry name" value="Periplasmic binding protein-like II"/>
    <property type="match status" value="1"/>
</dbReference>
<dbReference type="InParanoid" id="A0A0Q2N7S8"/>
<dbReference type="FunCoup" id="A0A0Q2N7S8">
    <property type="interactions" value="31"/>
</dbReference>
<feature type="domain" description="HTH lysR-type" evidence="5">
    <location>
        <begin position="18"/>
        <end position="75"/>
    </location>
</feature>
<evidence type="ECO:0000256" key="2">
    <source>
        <dbReference type="ARBA" id="ARBA00023015"/>
    </source>
</evidence>
<dbReference type="GO" id="GO:0003677">
    <property type="term" value="F:DNA binding"/>
    <property type="evidence" value="ECO:0007669"/>
    <property type="project" value="UniProtKB-KW"/>
</dbReference>
<reference evidence="6 7" key="1">
    <citation type="submission" date="2015-08" db="EMBL/GenBank/DDBJ databases">
        <title>Antibacterial properties of a collection of Vibrionaceae strains.</title>
        <authorList>
            <person name="Giubergia S."/>
        </authorList>
    </citation>
    <scope>NUCLEOTIDE SEQUENCE [LARGE SCALE GENOMIC DNA]</scope>
    <source>
        <strain evidence="6 7">S0821</strain>
    </source>
</reference>
<dbReference type="InterPro" id="IPR037409">
    <property type="entry name" value="XapR_PBP2"/>
</dbReference>
<evidence type="ECO:0000256" key="3">
    <source>
        <dbReference type="ARBA" id="ARBA00023125"/>
    </source>
</evidence>
<dbReference type="Gene3D" id="1.10.10.10">
    <property type="entry name" value="Winged helix-like DNA-binding domain superfamily/Winged helix DNA-binding domain"/>
    <property type="match status" value="1"/>
</dbReference>
<dbReference type="InterPro" id="IPR000847">
    <property type="entry name" value="LysR_HTH_N"/>
</dbReference>
<dbReference type="InterPro" id="IPR005119">
    <property type="entry name" value="LysR_subst-bd"/>
</dbReference>
<protein>
    <submittedName>
        <fullName evidence="6">LysR family transcriptional regulator</fullName>
    </submittedName>
</protein>
<organism evidence="6 7">
    <name type="scientific">Vibrio furnissii</name>
    <dbReference type="NCBI Taxonomy" id="29494"/>
    <lineage>
        <taxon>Bacteria</taxon>
        <taxon>Pseudomonadati</taxon>
        <taxon>Pseudomonadota</taxon>
        <taxon>Gammaproteobacteria</taxon>
        <taxon>Vibrionales</taxon>
        <taxon>Vibrionaceae</taxon>
        <taxon>Vibrio</taxon>
    </lineage>
</organism>
<evidence type="ECO:0000259" key="5">
    <source>
        <dbReference type="PROSITE" id="PS50931"/>
    </source>
</evidence>
<dbReference type="RefSeq" id="WP_055464979.1">
    <property type="nucleotide sequence ID" value="NZ_LKHS01000001.1"/>
</dbReference>
<dbReference type="GO" id="GO:0032993">
    <property type="term" value="C:protein-DNA complex"/>
    <property type="evidence" value="ECO:0007669"/>
    <property type="project" value="TreeGrafter"/>
</dbReference>